<reference evidence="4 5" key="1">
    <citation type="submission" date="2019-06" db="EMBL/GenBank/DDBJ databases">
        <title>Spirosoma utsteinense sp. nov. isolated from Antarctic ice-free soils.</title>
        <authorList>
            <person name="Tahon G."/>
        </authorList>
    </citation>
    <scope>NUCLEOTIDE SEQUENCE [LARGE SCALE GENOMIC DNA]</scope>
    <source>
        <strain evidence="4 5">LMG 31447</strain>
    </source>
</reference>
<protein>
    <submittedName>
        <fullName evidence="4">GH43/DUF377 family glycosyl hydrolase</fullName>
    </submittedName>
</protein>
<evidence type="ECO:0000313" key="4">
    <source>
        <dbReference type="EMBL" id="MBC3791454.1"/>
    </source>
</evidence>
<dbReference type="Proteomes" id="UP000700732">
    <property type="component" value="Unassembled WGS sequence"/>
</dbReference>
<keyword evidence="1" id="KW-0328">Glycosyltransferase</keyword>
<dbReference type="PANTHER" id="PTHR34106">
    <property type="entry name" value="GLYCOSIDASE"/>
    <property type="match status" value="1"/>
</dbReference>
<dbReference type="CDD" id="cd18612">
    <property type="entry name" value="GH130_Lin0857-like"/>
    <property type="match status" value="1"/>
</dbReference>
<name>A0ABR6W4F9_9BACT</name>
<dbReference type="SUPFAM" id="SSF75005">
    <property type="entry name" value="Arabinanase/levansucrase/invertase"/>
    <property type="match status" value="1"/>
</dbReference>
<dbReference type="Pfam" id="PF04041">
    <property type="entry name" value="Glyco_hydro_130"/>
    <property type="match status" value="1"/>
</dbReference>
<dbReference type="EMBL" id="VFIA01000009">
    <property type="protein sequence ID" value="MBC3791454.1"/>
    <property type="molecule type" value="Genomic_DNA"/>
</dbReference>
<evidence type="ECO:0000256" key="1">
    <source>
        <dbReference type="ARBA" id="ARBA00022676"/>
    </source>
</evidence>
<dbReference type="Gene3D" id="2.115.10.20">
    <property type="entry name" value="Glycosyl hydrolase domain, family 43"/>
    <property type="match status" value="2"/>
</dbReference>
<evidence type="ECO:0000256" key="2">
    <source>
        <dbReference type="ARBA" id="ARBA00022679"/>
    </source>
</evidence>
<comment type="caution">
    <text evidence="4">The sequence shown here is derived from an EMBL/GenBank/DDBJ whole genome shotgun (WGS) entry which is preliminary data.</text>
</comment>
<accession>A0ABR6W4F9</accession>
<keyword evidence="4" id="KW-0378">Hydrolase</keyword>
<dbReference type="PANTHER" id="PTHR34106:SF5">
    <property type="entry name" value="GLYCOSIDASE"/>
    <property type="match status" value="1"/>
</dbReference>
<evidence type="ECO:0000256" key="3">
    <source>
        <dbReference type="ARBA" id="ARBA00024356"/>
    </source>
</evidence>
<dbReference type="RefSeq" id="WP_186737252.1">
    <property type="nucleotide sequence ID" value="NZ_VFIA01000009.1"/>
</dbReference>
<gene>
    <name evidence="4" type="ORF">FH603_1956</name>
</gene>
<sequence length="367" mass="40783">MRNYQLRRLSEQPILKTSDVKPATEGFDVLGAFNPAACLVGDEVILLLRVAEAPRAEKGFISIPLIEEQNGILTLTIKHFTEPDEDYDPRVVTIHGKQYLTSLSHLRLARSRDGIHFDIDEKPFLFPARMDESYGIEDARITFLEGKYWITYTAVSEHGPGVGLAVTTDFRDVERVGMILPPPNKDVALFPARINGTYRLLHRPMVSDIGKPSVWLAESTDGIHWGNHQFLFGGRGLTDPRFAWEGAKIGAGPEPILTDEGWLVCYHGADPTHAYSLALALLDKDDPSIVLDRSEAPLLTPERVWEREGFFPNVVFANGWIQWPDQEPAMSSDAGELSRSGKIWVYYGAADSGVGLAELITVDASNQ</sequence>
<dbReference type="PIRSF" id="PIRSF016202">
    <property type="entry name" value="PH1107"/>
    <property type="match status" value="1"/>
</dbReference>
<dbReference type="InterPro" id="IPR007184">
    <property type="entry name" value="Mannoside_phosphorylase"/>
</dbReference>
<comment type="similarity">
    <text evidence="3">Belongs to the glycosyl hydrolase 130 family.</text>
</comment>
<keyword evidence="2" id="KW-0808">Transferase</keyword>
<keyword evidence="5" id="KW-1185">Reference proteome</keyword>
<dbReference type="InterPro" id="IPR023296">
    <property type="entry name" value="Glyco_hydro_beta-prop_sf"/>
</dbReference>
<organism evidence="4 5">
    <name type="scientific">Spirosoma utsteinense</name>
    <dbReference type="NCBI Taxonomy" id="2585773"/>
    <lineage>
        <taxon>Bacteria</taxon>
        <taxon>Pseudomonadati</taxon>
        <taxon>Bacteroidota</taxon>
        <taxon>Cytophagia</taxon>
        <taxon>Cytophagales</taxon>
        <taxon>Cytophagaceae</taxon>
        <taxon>Spirosoma</taxon>
    </lineage>
</organism>
<proteinExistence type="inferred from homology"/>
<dbReference type="GO" id="GO:0016787">
    <property type="term" value="F:hydrolase activity"/>
    <property type="evidence" value="ECO:0007669"/>
    <property type="project" value="UniProtKB-KW"/>
</dbReference>
<evidence type="ECO:0000313" key="5">
    <source>
        <dbReference type="Proteomes" id="UP000700732"/>
    </source>
</evidence>